<sequence>MSTLSTFGAPPAAASSPYAAVFIDFENVYYFLKNHYLDPQDPHDYALDLVRSLRDTLKRELGLDSLVLYAYADFDRLPSGPQGPLYLMGVDTRNVLGTDHKNAADMQLCIDALEVLYTRPDIGTFVLVAGDRDYIPVLQHLRRQARQVKVVGFRESVSGDLLLMLGQEHFLDARALLPAERLQALEEHRAGRLQLAEDKRRLREQGTAGVQSAAARQATQDMASSPTPLATFEAAAPDKEAPTAAGASFLLARPADQLPDATPTFAPTRRVTRPDERRCLEFLLEQVQRYSSNIAVPEIWVSPFLRRLTDVLPELPDWERRQLLSHLRDAGAVRIEKREGEPHPFSVIIINYQHPDVRELNPGEEK</sequence>
<dbReference type="PANTHER" id="PTHR35811">
    <property type="entry name" value="SLR1870 PROTEIN"/>
    <property type="match status" value="1"/>
</dbReference>
<proteinExistence type="predicted"/>
<feature type="compositionally biased region" description="Polar residues" evidence="1">
    <location>
        <begin position="217"/>
        <end position="226"/>
    </location>
</feature>
<evidence type="ECO:0000256" key="1">
    <source>
        <dbReference type="SAM" id="MobiDB-lite"/>
    </source>
</evidence>
<dbReference type="GO" id="GO:0004540">
    <property type="term" value="F:RNA nuclease activity"/>
    <property type="evidence" value="ECO:0007669"/>
    <property type="project" value="InterPro"/>
</dbReference>
<reference evidence="3 4" key="1">
    <citation type="submission" date="2019-12" db="EMBL/GenBank/DDBJ databases">
        <title>Hymenobacter sp. HMF4947 Genome sequencing and assembly.</title>
        <authorList>
            <person name="Kang H."/>
            <person name="Cha I."/>
            <person name="Kim H."/>
            <person name="Joh K."/>
        </authorList>
    </citation>
    <scope>NUCLEOTIDE SEQUENCE [LARGE SCALE GENOMIC DNA]</scope>
    <source>
        <strain evidence="3 4">HMF4947</strain>
    </source>
</reference>
<dbReference type="CDD" id="cd11297">
    <property type="entry name" value="PIN_LabA-like_N_1"/>
    <property type="match status" value="1"/>
</dbReference>
<evidence type="ECO:0000313" key="3">
    <source>
        <dbReference type="EMBL" id="MVN77018.1"/>
    </source>
</evidence>
<evidence type="ECO:0000259" key="2">
    <source>
        <dbReference type="Pfam" id="PF01936"/>
    </source>
</evidence>
<name>A0A7K1TF48_9BACT</name>
<protein>
    <submittedName>
        <fullName evidence="3">NYN domain-containing protein</fullName>
    </submittedName>
</protein>
<dbReference type="Gene3D" id="3.40.50.1010">
    <property type="entry name" value="5'-nuclease"/>
    <property type="match status" value="1"/>
</dbReference>
<dbReference type="AlphaFoldDB" id="A0A7K1TF48"/>
<keyword evidence="4" id="KW-1185">Reference proteome</keyword>
<evidence type="ECO:0000313" key="4">
    <source>
        <dbReference type="Proteomes" id="UP000441336"/>
    </source>
</evidence>
<organism evidence="3 4">
    <name type="scientific">Hymenobacter ginkgonis</name>
    <dbReference type="NCBI Taxonomy" id="2682976"/>
    <lineage>
        <taxon>Bacteria</taxon>
        <taxon>Pseudomonadati</taxon>
        <taxon>Bacteroidota</taxon>
        <taxon>Cytophagia</taxon>
        <taxon>Cytophagales</taxon>
        <taxon>Hymenobacteraceae</taxon>
        <taxon>Hymenobacter</taxon>
    </lineage>
</organism>
<dbReference type="Proteomes" id="UP000441336">
    <property type="component" value="Unassembled WGS sequence"/>
</dbReference>
<dbReference type="Pfam" id="PF01936">
    <property type="entry name" value="NYN"/>
    <property type="match status" value="1"/>
</dbReference>
<dbReference type="PANTHER" id="PTHR35811:SF1">
    <property type="entry name" value="HTH OST-TYPE DOMAIN-CONTAINING PROTEIN"/>
    <property type="match status" value="1"/>
</dbReference>
<comment type="caution">
    <text evidence="3">The sequence shown here is derived from an EMBL/GenBank/DDBJ whole genome shotgun (WGS) entry which is preliminary data.</text>
</comment>
<feature type="domain" description="NYN" evidence="2">
    <location>
        <begin position="19"/>
        <end position="160"/>
    </location>
</feature>
<accession>A0A7K1TF48</accession>
<dbReference type="RefSeq" id="WP_157565646.1">
    <property type="nucleotide sequence ID" value="NZ_WQKZ01000003.1"/>
</dbReference>
<gene>
    <name evidence="3" type="ORF">GO988_11840</name>
</gene>
<feature type="region of interest" description="Disordered" evidence="1">
    <location>
        <begin position="202"/>
        <end position="226"/>
    </location>
</feature>
<dbReference type="InterPro" id="IPR021139">
    <property type="entry name" value="NYN"/>
</dbReference>
<dbReference type="EMBL" id="WQKZ01000003">
    <property type="protein sequence ID" value="MVN77018.1"/>
    <property type="molecule type" value="Genomic_DNA"/>
</dbReference>